<feature type="compositionally biased region" description="Polar residues" evidence="2">
    <location>
        <begin position="1149"/>
        <end position="1169"/>
    </location>
</feature>
<dbReference type="InterPro" id="IPR008638">
    <property type="entry name" value="FhaB/CdiA-like_TPS"/>
</dbReference>
<evidence type="ECO:0000256" key="1">
    <source>
        <dbReference type="SAM" id="Coils"/>
    </source>
</evidence>
<sequence>MKNPASNIHIGTSHDGRRTKIQSHFQLRPLTRAISRVLLPASIIFGAGTVLAAPQNGQIQAGAGSITHGTNTIINQTSKSLVARWDSFNVGADESVRFIQPSASAAVLNRILDKNPSQILGNIDANGRVFLMNPNGVIFGKSARVNVGSLFATGFGISNQDFMDDGRYSFEALVDGKEIKEGGAIINYGTLMAATGGSITLASGAVRNEGVIVANLGQVNLLSGRRATLDFEGDGLLKFAIDGNAKNPGGFADAVANIKTGETITIGDKKVEKGTIIADGGQVLLQGKTASGVFTNVINNTGIIQANGIKNDGGKIRLIGKGGTTVNSGILTATSKNGVGGRIEVLGNEVALASGAKLDASGSTGGGTILVGGDYQGKNSKIHNATNTYVAENVIVRADATDTGNGGTVIVWADDTARVYVDNAKGGKLSARGGPNGGNGGFIEVSGKRLLDFAGLSSVDVSASSGRAGLLLLDPADIVIETGDKGDNGADANDVGATNNITSTTPLYAEDITKFLETGNLEVKNTGGTITVKAGANITIAENRTLTLNASSNLTIGETGNTITTIDGKGGLTGTFGGNLEIINVTIAAKGTNSLTGTGTIAIDKTIAINESTSFKTTNTQSAAGATGAIYVRPGASITIAGSKTLTLDASNGGLMIGKSAGGSQEATIGGTGSLVGKFGSNFMITNAKITATGSNSFTGVSGDNTFDIGKTESGATAVVLKGDLKGGDGNDTFNIGAYLTGNLEGGAGDDKFNINDPVTGDLKGGDGDDTFKMKKLLKGNIVGGGGTDTLINESGNGATFVVTAPDAGTATEIVSGGFTEIENLTGADGGDEDSFTIKSTLSGTVNGRGGSLSDHLIIEVGGSIPKNEQVRPAVDKAAEAAKEAEKKAGEKEAAKKAAAATQKRAAFIEKKADIGGVKNEVTAAIIPVVKSSPPPSFSGGVGVSVASVGLGGVGIGGVGVGGVGAAGVGATGVGGVGATGVGATGVGATGVGGVGIGGVGATGVGATGVGSTGVGATGVGATGVGSTGVGATGVGATGVGSTGVGSTGVGSTGVGSTGVGSTGVGSTGVGATGVGASKAGSASGVGASKTGGASGVGSTSGVGASKVGGTKGIGASKAGGSKSVGADGADKAGTDSGTGASGVDAKDTASTSGEKGSASTEATGVNKQGSDSKGAKDGGKKKGNNKEGSKAVKAE</sequence>
<dbReference type="PANTHER" id="PTHR12338:SF5">
    <property type="entry name" value="ANTIGEN 43-RELATED"/>
    <property type="match status" value="1"/>
</dbReference>
<dbReference type="PRINTS" id="PR00313">
    <property type="entry name" value="CABNDNGRPT"/>
</dbReference>
<keyword evidence="1" id="KW-0175">Coiled coil</keyword>
<name>A0A450SBB2_9GAMM</name>
<accession>A0A450SBB2</accession>
<feature type="compositionally biased region" description="Low complexity" evidence="2">
    <location>
        <begin position="1078"/>
        <end position="1092"/>
    </location>
</feature>
<feature type="compositionally biased region" description="Basic and acidic residues" evidence="2">
    <location>
        <begin position="1174"/>
        <end position="1196"/>
    </location>
</feature>
<dbReference type="AlphaFoldDB" id="A0A450SBB2"/>
<dbReference type="InterPro" id="IPR050909">
    <property type="entry name" value="Bact_Autotransporter_VF"/>
</dbReference>
<dbReference type="InterPro" id="IPR011050">
    <property type="entry name" value="Pectin_lyase_fold/virulence"/>
</dbReference>
<evidence type="ECO:0000256" key="2">
    <source>
        <dbReference type="SAM" id="MobiDB-lite"/>
    </source>
</evidence>
<feature type="compositionally biased region" description="Low complexity" evidence="2">
    <location>
        <begin position="1102"/>
        <end position="1128"/>
    </location>
</feature>
<feature type="region of interest" description="Disordered" evidence="2">
    <location>
        <begin position="1042"/>
        <end position="1061"/>
    </location>
</feature>
<protein>
    <submittedName>
        <fullName evidence="4">Filamentous hemagglutinin family N-terminal domain-containing protein</fullName>
    </submittedName>
</protein>
<feature type="region of interest" description="Disordered" evidence="2">
    <location>
        <begin position="1078"/>
        <end position="1196"/>
    </location>
</feature>
<evidence type="ECO:0000259" key="3">
    <source>
        <dbReference type="SMART" id="SM00912"/>
    </source>
</evidence>
<gene>
    <name evidence="4" type="ORF">BECKFW1821A_GA0114235_102320</name>
</gene>
<dbReference type="Gene3D" id="2.160.20.10">
    <property type="entry name" value="Single-stranded right-handed beta-helix, Pectin lyase-like"/>
    <property type="match status" value="1"/>
</dbReference>
<dbReference type="SMART" id="SM00912">
    <property type="entry name" value="Haemagg_act"/>
    <property type="match status" value="1"/>
</dbReference>
<proteinExistence type="predicted"/>
<feature type="domain" description="Filamentous haemagglutinin FhaB/tRNA nuclease CdiA-like TPS" evidence="3">
    <location>
        <begin position="50"/>
        <end position="161"/>
    </location>
</feature>
<evidence type="ECO:0000313" key="4">
    <source>
        <dbReference type="EMBL" id="VFJ49473.1"/>
    </source>
</evidence>
<dbReference type="NCBIfam" id="TIGR01901">
    <property type="entry name" value="adhes_NPXG"/>
    <property type="match status" value="1"/>
</dbReference>
<reference evidence="4" key="1">
    <citation type="submission" date="2019-02" db="EMBL/GenBank/DDBJ databases">
        <authorList>
            <person name="Gruber-Vodicka R. H."/>
            <person name="Seah K. B. B."/>
        </authorList>
    </citation>
    <scope>NUCLEOTIDE SEQUENCE</scope>
    <source>
        <strain evidence="4">BECK_BZ15</strain>
    </source>
</reference>
<dbReference type="Pfam" id="PF05860">
    <property type="entry name" value="TPS"/>
    <property type="match status" value="1"/>
</dbReference>
<dbReference type="PANTHER" id="PTHR12338">
    <property type="entry name" value="AUTOTRANSPORTER"/>
    <property type="match status" value="1"/>
</dbReference>
<feature type="coiled-coil region" evidence="1">
    <location>
        <begin position="875"/>
        <end position="912"/>
    </location>
</feature>
<dbReference type="InterPro" id="IPR012334">
    <property type="entry name" value="Pectin_lyas_fold"/>
</dbReference>
<organism evidence="4">
    <name type="scientific">Candidatus Kentrum sp. FW</name>
    <dbReference type="NCBI Taxonomy" id="2126338"/>
    <lineage>
        <taxon>Bacteria</taxon>
        <taxon>Pseudomonadati</taxon>
        <taxon>Pseudomonadota</taxon>
        <taxon>Gammaproteobacteria</taxon>
        <taxon>Candidatus Kentrum</taxon>
    </lineage>
</organism>
<dbReference type="EMBL" id="CAADEW010000023">
    <property type="protein sequence ID" value="VFJ49473.1"/>
    <property type="molecule type" value="Genomic_DNA"/>
</dbReference>
<dbReference type="SUPFAM" id="SSF51126">
    <property type="entry name" value="Pectin lyase-like"/>
    <property type="match status" value="1"/>
</dbReference>